<dbReference type="OrthoDB" id="269173at2759"/>
<evidence type="ECO:0000256" key="2">
    <source>
        <dbReference type="ARBA" id="ARBA00022692"/>
    </source>
</evidence>
<gene>
    <name evidence="7" type="ORF">SAPIO_CDS4372</name>
</gene>
<comment type="caution">
    <text evidence="7">The sequence shown here is derived from an EMBL/GenBank/DDBJ whole genome shotgun (WGS) entry which is preliminary data.</text>
</comment>
<evidence type="ECO:0000256" key="5">
    <source>
        <dbReference type="SAM" id="MobiDB-lite"/>
    </source>
</evidence>
<evidence type="ECO:0000256" key="3">
    <source>
        <dbReference type="ARBA" id="ARBA00022989"/>
    </source>
</evidence>
<keyword evidence="8" id="KW-1185">Reference proteome</keyword>
<organism evidence="7 8">
    <name type="scientific">Pseudallescheria apiosperma</name>
    <name type="common">Scedosporium apiospermum</name>
    <dbReference type="NCBI Taxonomy" id="563466"/>
    <lineage>
        <taxon>Eukaryota</taxon>
        <taxon>Fungi</taxon>
        <taxon>Dikarya</taxon>
        <taxon>Ascomycota</taxon>
        <taxon>Pezizomycotina</taxon>
        <taxon>Sordariomycetes</taxon>
        <taxon>Hypocreomycetidae</taxon>
        <taxon>Microascales</taxon>
        <taxon>Microascaceae</taxon>
        <taxon>Scedosporium</taxon>
    </lineage>
</organism>
<evidence type="ECO:0000313" key="8">
    <source>
        <dbReference type="Proteomes" id="UP000028545"/>
    </source>
</evidence>
<evidence type="ECO:0000256" key="6">
    <source>
        <dbReference type="SAM" id="Phobius"/>
    </source>
</evidence>
<dbReference type="RefSeq" id="XP_016643539.1">
    <property type="nucleotide sequence ID" value="XM_016786937.1"/>
</dbReference>
<dbReference type="PANTHER" id="PTHR43461:SF1">
    <property type="entry name" value="TRANSMEMBRANE PROTEIN 256"/>
    <property type="match status" value="1"/>
</dbReference>
<dbReference type="Pfam" id="PF04241">
    <property type="entry name" value="DUF423"/>
    <property type="match status" value="1"/>
</dbReference>
<dbReference type="Proteomes" id="UP000028545">
    <property type="component" value="Unassembled WGS sequence"/>
</dbReference>
<feature type="region of interest" description="Disordered" evidence="5">
    <location>
        <begin position="1"/>
        <end position="22"/>
    </location>
</feature>
<keyword evidence="3 6" id="KW-1133">Transmembrane helix</keyword>
<evidence type="ECO:0008006" key="9">
    <source>
        <dbReference type="Google" id="ProtNLM"/>
    </source>
</evidence>
<evidence type="ECO:0000313" key="7">
    <source>
        <dbReference type="EMBL" id="KEZ43740.1"/>
    </source>
</evidence>
<dbReference type="OMA" id="VEYQFYH"/>
<proteinExistence type="predicted"/>
<feature type="transmembrane region" description="Helical" evidence="6">
    <location>
        <begin position="34"/>
        <end position="56"/>
    </location>
</feature>
<dbReference type="HOGENOM" id="CLU_096548_0_0_1"/>
<dbReference type="PANTHER" id="PTHR43461">
    <property type="entry name" value="TRANSMEMBRANE PROTEIN 256"/>
    <property type="match status" value="1"/>
</dbReference>
<dbReference type="KEGG" id="sapo:SAPIO_CDS4372"/>
<dbReference type="EMBL" id="JOWA01000091">
    <property type="protein sequence ID" value="KEZ43740.1"/>
    <property type="molecule type" value="Genomic_DNA"/>
</dbReference>
<dbReference type="AlphaFoldDB" id="A0A084G8S8"/>
<evidence type="ECO:0000256" key="4">
    <source>
        <dbReference type="ARBA" id="ARBA00023136"/>
    </source>
</evidence>
<feature type="transmembrane region" description="Helical" evidence="6">
    <location>
        <begin position="123"/>
        <end position="141"/>
    </location>
</feature>
<accession>A0A084G8S8</accession>
<feature type="transmembrane region" description="Helical" evidence="6">
    <location>
        <begin position="77"/>
        <end position="103"/>
    </location>
</feature>
<keyword evidence="2 6" id="KW-0812">Transmembrane</keyword>
<comment type="subcellular location">
    <subcellularLocation>
        <location evidence="1">Membrane</location>
        <topology evidence="1">Multi-pass membrane protein</topology>
    </subcellularLocation>
</comment>
<reference evidence="7 8" key="1">
    <citation type="journal article" date="2014" name="Genome Announc.">
        <title>Draft genome sequence of the pathogenic fungus Scedosporium apiospermum.</title>
        <authorList>
            <person name="Vandeputte P."/>
            <person name="Ghamrawi S."/>
            <person name="Rechenmann M."/>
            <person name="Iltis A."/>
            <person name="Giraud S."/>
            <person name="Fleury M."/>
            <person name="Thornton C."/>
            <person name="Delhaes L."/>
            <person name="Meyer W."/>
            <person name="Papon N."/>
            <person name="Bouchara J.P."/>
        </authorList>
    </citation>
    <scope>NUCLEOTIDE SEQUENCE [LARGE SCALE GENOMIC DNA]</scope>
    <source>
        <strain evidence="7 8">IHEM 14462</strain>
    </source>
</reference>
<dbReference type="GeneID" id="27723444"/>
<keyword evidence="4 6" id="KW-0472">Membrane</keyword>
<protein>
    <recommendedName>
        <fullName evidence="9">DUF423-domain-containing protein</fullName>
    </recommendedName>
</protein>
<evidence type="ECO:0000256" key="1">
    <source>
        <dbReference type="ARBA" id="ARBA00004141"/>
    </source>
</evidence>
<dbReference type="InterPro" id="IPR006696">
    <property type="entry name" value="DUF423"/>
</dbReference>
<name>A0A084G8S8_PSEDA</name>
<sequence>MPSNDESTPLLPQIDPAASGNEAASEDDMSALTFWRVGAALGAAGVGLGAFGAHGLKSRISDPQRLANWSTAAHYQLIHAGVLLAASGNPIASSLFTAGITMFSGSLYALVLDPERFRFLGPVTPLGGLCLIGGWVALAVTKNPRFLRALRQ</sequence>
<dbReference type="VEuPathDB" id="FungiDB:SAPIO_CDS4372"/>
<dbReference type="GO" id="GO:0016020">
    <property type="term" value="C:membrane"/>
    <property type="evidence" value="ECO:0007669"/>
    <property type="project" value="UniProtKB-SubCell"/>
</dbReference>